<feature type="transmembrane region" description="Helical" evidence="8">
    <location>
        <begin position="91"/>
        <end position="118"/>
    </location>
</feature>
<dbReference type="GeneID" id="8741134"/>
<evidence type="ECO:0000256" key="3">
    <source>
        <dbReference type="ARBA" id="ARBA00022475"/>
    </source>
</evidence>
<comment type="subcellular location">
    <subcellularLocation>
        <location evidence="1">Cell membrane</location>
        <topology evidence="1">Multi-pass membrane protein</topology>
    </subcellularLocation>
</comment>
<dbReference type="PANTHER" id="PTHR30221:SF1">
    <property type="entry name" value="SMALL-CONDUCTANCE MECHANOSENSITIVE CHANNEL"/>
    <property type="match status" value="1"/>
</dbReference>
<protein>
    <submittedName>
        <fullName evidence="11">MscS Mechanosensitive ion channel</fullName>
    </submittedName>
</protein>
<dbReference type="Gene3D" id="2.30.30.60">
    <property type="match status" value="1"/>
</dbReference>
<sequence>MYVLARLEELIAAYLSLLDNVATFLLTFALVYAFGRVVVRPLVSAALDYRDTERTLQRGLERVVAFGVITAAIVVGLSIAGLSFVLDRAAILVAALTVALGFAAQNVVGNFVSGAFIVTDPSFNIGDWIRWSDQEGIIEDISFRSTRVRTLDNETITVPNSELTANAVTNAVLNDRLRLTFPIAVSYDDDLDAVTRILTDAAVDHPDILADPQPTARIAALDDAVQVVASFWIADPDSSTYARVRSEYAREIVDRLEREGIDLAAATPQALEQSVAAGPRSAIHARTDDIGSGTDE</sequence>
<evidence type="ECO:0000313" key="12">
    <source>
        <dbReference type="Proteomes" id="UP000001903"/>
    </source>
</evidence>
<evidence type="ECO:0000256" key="6">
    <source>
        <dbReference type="ARBA" id="ARBA00023136"/>
    </source>
</evidence>
<evidence type="ECO:0000256" key="5">
    <source>
        <dbReference type="ARBA" id="ARBA00022989"/>
    </source>
</evidence>
<evidence type="ECO:0000256" key="4">
    <source>
        <dbReference type="ARBA" id="ARBA00022692"/>
    </source>
</evidence>
<dbReference type="KEGG" id="htu:Htur_0552"/>
<reference evidence="11 12" key="1">
    <citation type="journal article" date="2010" name="Stand. Genomic Sci.">
        <title>Complete genome sequence of Haloterrigena turkmenica type strain (4k).</title>
        <authorList>
            <person name="Saunders E."/>
            <person name="Tindall B.J."/>
            <person name="Fahnrich R."/>
            <person name="Lapidus A."/>
            <person name="Copeland A."/>
            <person name="Del Rio T.G."/>
            <person name="Lucas S."/>
            <person name="Chen F."/>
            <person name="Tice H."/>
            <person name="Cheng J.F."/>
            <person name="Han C."/>
            <person name="Detter J.C."/>
            <person name="Bruce D."/>
            <person name="Goodwin L."/>
            <person name="Chain P."/>
            <person name="Pitluck S."/>
            <person name="Pati A."/>
            <person name="Ivanova N."/>
            <person name="Mavromatis K."/>
            <person name="Chen A."/>
            <person name="Palaniappan K."/>
            <person name="Land M."/>
            <person name="Hauser L."/>
            <person name="Chang Y.J."/>
            <person name="Jeffries C.D."/>
            <person name="Brettin T."/>
            <person name="Rohde M."/>
            <person name="Goker M."/>
            <person name="Bristow J."/>
            <person name="Eisen J.A."/>
            <person name="Markowitz V."/>
            <person name="Hugenholtz P."/>
            <person name="Klenk H.P."/>
            <person name="Kyrpides N.C."/>
        </authorList>
    </citation>
    <scope>NUCLEOTIDE SEQUENCE [LARGE SCALE GENOMIC DNA]</scope>
    <source>
        <strain evidence="12">ATCC 51198 / DSM 5511 / JCM 9101 / NCIMB 13204 / VKM B-1734 / 4k</strain>
    </source>
</reference>
<dbReference type="PANTHER" id="PTHR30221">
    <property type="entry name" value="SMALL-CONDUCTANCE MECHANOSENSITIVE CHANNEL"/>
    <property type="match status" value="1"/>
</dbReference>
<dbReference type="Proteomes" id="UP000001903">
    <property type="component" value="Chromosome"/>
</dbReference>
<evidence type="ECO:0000256" key="2">
    <source>
        <dbReference type="ARBA" id="ARBA00008017"/>
    </source>
</evidence>
<dbReference type="SUPFAM" id="SSF82689">
    <property type="entry name" value="Mechanosensitive channel protein MscS (YggB), C-terminal domain"/>
    <property type="match status" value="1"/>
</dbReference>
<evidence type="ECO:0000259" key="9">
    <source>
        <dbReference type="Pfam" id="PF00924"/>
    </source>
</evidence>
<evidence type="ECO:0000256" key="8">
    <source>
        <dbReference type="SAM" id="Phobius"/>
    </source>
</evidence>
<dbReference type="eggNOG" id="arCOG01568">
    <property type="taxonomic scope" value="Archaea"/>
</dbReference>
<keyword evidence="5 8" id="KW-1133">Transmembrane helix</keyword>
<dbReference type="OrthoDB" id="31543at2157"/>
<dbReference type="STRING" id="543526.Htur_0552"/>
<evidence type="ECO:0000256" key="7">
    <source>
        <dbReference type="SAM" id="MobiDB-lite"/>
    </source>
</evidence>
<evidence type="ECO:0000259" key="10">
    <source>
        <dbReference type="Pfam" id="PF21082"/>
    </source>
</evidence>
<feature type="transmembrane region" description="Helical" evidence="8">
    <location>
        <begin position="12"/>
        <end position="34"/>
    </location>
</feature>
<feature type="transmembrane region" description="Helical" evidence="8">
    <location>
        <begin position="63"/>
        <end position="85"/>
    </location>
</feature>
<dbReference type="InterPro" id="IPR010920">
    <property type="entry name" value="LSM_dom_sf"/>
</dbReference>
<dbReference type="EMBL" id="CP001860">
    <property type="protein sequence ID" value="ADB59450.1"/>
    <property type="molecule type" value="Genomic_DNA"/>
</dbReference>
<dbReference type="InterPro" id="IPR011066">
    <property type="entry name" value="MscS_channel_C_sf"/>
</dbReference>
<keyword evidence="6 8" id="KW-0472">Membrane</keyword>
<dbReference type="HOGENOM" id="CLU_037945_1_0_2"/>
<dbReference type="GO" id="GO:0008381">
    <property type="term" value="F:mechanosensitive monoatomic ion channel activity"/>
    <property type="evidence" value="ECO:0007669"/>
    <property type="project" value="InterPro"/>
</dbReference>
<accession>D2RW61</accession>
<dbReference type="Pfam" id="PF21082">
    <property type="entry name" value="MS_channel_3rd"/>
    <property type="match status" value="1"/>
</dbReference>
<dbReference type="Gene3D" id="3.30.70.100">
    <property type="match status" value="1"/>
</dbReference>
<dbReference type="InterPro" id="IPR006685">
    <property type="entry name" value="MscS_channel_2nd"/>
</dbReference>
<dbReference type="InterPro" id="IPR023408">
    <property type="entry name" value="MscS_beta-dom_sf"/>
</dbReference>
<keyword evidence="3" id="KW-1003">Cell membrane</keyword>
<evidence type="ECO:0000256" key="1">
    <source>
        <dbReference type="ARBA" id="ARBA00004651"/>
    </source>
</evidence>
<dbReference type="AlphaFoldDB" id="D2RW61"/>
<name>D2RW61_HALTV</name>
<feature type="region of interest" description="Disordered" evidence="7">
    <location>
        <begin position="274"/>
        <end position="296"/>
    </location>
</feature>
<dbReference type="RefSeq" id="WP_012941771.1">
    <property type="nucleotide sequence ID" value="NC_013743.1"/>
</dbReference>
<gene>
    <name evidence="11" type="ordered locus">Htur_0552</name>
</gene>
<keyword evidence="12" id="KW-1185">Reference proteome</keyword>
<evidence type="ECO:0000313" key="11">
    <source>
        <dbReference type="EMBL" id="ADB59450.1"/>
    </source>
</evidence>
<keyword evidence="4 8" id="KW-0812">Transmembrane</keyword>
<feature type="domain" description="Mechanosensitive ion channel MscS C-terminal" evidence="10">
    <location>
        <begin position="180"/>
        <end position="262"/>
    </location>
</feature>
<comment type="similarity">
    <text evidence="2">Belongs to the MscS (TC 1.A.23) family.</text>
</comment>
<dbReference type="InterPro" id="IPR045275">
    <property type="entry name" value="MscS_archaea/bacteria_type"/>
</dbReference>
<proteinExistence type="inferred from homology"/>
<dbReference type="SUPFAM" id="SSF50182">
    <property type="entry name" value="Sm-like ribonucleoproteins"/>
    <property type="match status" value="1"/>
</dbReference>
<dbReference type="GO" id="GO:0005886">
    <property type="term" value="C:plasma membrane"/>
    <property type="evidence" value="ECO:0007669"/>
    <property type="project" value="UniProtKB-SubCell"/>
</dbReference>
<dbReference type="InterPro" id="IPR049278">
    <property type="entry name" value="MS_channel_C"/>
</dbReference>
<feature type="domain" description="Mechanosensitive ion channel MscS" evidence="9">
    <location>
        <begin position="106"/>
        <end position="171"/>
    </location>
</feature>
<dbReference type="Pfam" id="PF00924">
    <property type="entry name" value="MS_channel_2nd"/>
    <property type="match status" value="1"/>
</dbReference>
<organism evidence="11 12">
    <name type="scientific">Haloterrigena turkmenica (strain ATCC 51198 / DSM 5511 / JCM 9101 / NCIMB 13204 / VKM B-1734 / 4k)</name>
    <name type="common">Halococcus turkmenicus</name>
    <dbReference type="NCBI Taxonomy" id="543526"/>
    <lineage>
        <taxon>Archaea</taxon>
        <taxon>Methanobacteriati</taxon>
        <taxon>Methanobacteriota</taxon>
        <taxon>Stenosarchaea group</taxon>
        <taxon>Halobacteria</taxon>
        <taxon>Halobacteriales</taxon>
        <taxon>Natrialbaceae</taxon>
        <taxon>Haloterrigena</taxon>
    </lineage>
</organism>
<dbReference type="Gene3D" id="1.10.287.1260">
    <property type="match status" value="1"/>
</dbReference>